<dbReference type="Proteomes" id="UP001500456">
    <property type="component" value="Unassembled WGS sequence"/>
</dbReference>
<feature type="chain" id="PRO_5046418567" description="DUF1579 domain-containing protein" evidence="1">
    <location>
        <begin position="34"/>
        <end position="185"/>
    </location>
</feature>
<dbReference type="EMBL" id="BAAAZX010000003">
    <property type="protein sequence ID" value="GAA3983812.1"/>
    <property type="molecule type" value="Genomic_DNA"/>
</dbReference>
<protein>
    <recommendedName>
        <fullName evidence="4">DUF1579 domain-containing protein</fullName>
    </recommendedName>
</protein>
<reference evidence="3" key="1">
    <citation type="journal article" date="2019" name="Int. J. Syst. Evol. Microbiol.">
        <title>The Global Catalogue of Microorganisms (GCM) 10K type strain sequencing project: providing services to taxonomists for standard genome sequencing and annotation.</title>
        <authorList>
            <consortium name="The Broad Institute Genomics Platform"/>
            <consortium name="The Broad Institute Genome Sequencing Center for Infectious Disease"/>
            <person name="Wu L."/>
            <person name="Ma J."/>
        </authorList>
    </citation>
    <scope>NUCLEOTIDE SEQUENCE [LARGE SCALE GENOMIC DNA]</scope>
    <source>
        <strain evidence="3">JCM 16924</strain>
    </source>
</reference>
<dbReference type="RefSeq" id="WP_266451358.1">
    <property type="nucleotide sequence ID" value="NZ_BAAAZX010000003.1"/>
</dbReference>
<feature type="signal peptide" evidence="1">
    <location>
        <begin position="1"/>
        <end position="33"/>
    </location>
</feature>
<name>A0ABP7QJZ4_9ACTN</name>
<proteinExistence type="predicted"/>
<keyword evidence="3" id="KW-1185">Reference proteome</keyword>
<evidence type="ECO:0008006" key="4">
    <source>
        <dbReference type="Google" id="ProtNLM"/>
    </source>
</evidence>
<comment type="caution">
    <text evidence="2">The sequence shown here is derived from an EMBL/GenBank/DDBJ whole genome shotgun (WGS) entry which is preliminary data.</text>
</comment>
<accession>A0ABP7QJZ4</accession>
<organism evidence="2 3">
    <name type="scientific">Streptomyces plumbiresistens</name>
    <dbReference type="NCBI Taxonomy" id="511811"/>
    <lineage>
        <taxon>Bacteria</taxon>
        <taxon>Bacillati</taxon>
        <taxon>Actinomycetota</taxon>
        <taxon>Actinomycetes</taxon>
        <taxon>Kitasatosporales</taxon>
        <taxon>Streptomycetaceae</taxon>
        <taxon>Streptomyces</taxon>
    </lineage>
</organism>
<sequence length="185" mass="20639">MLSTSSRRLTRGTLATLAGVLVLPLLGSAPAGAQQAASGTAPAVSMTELDFLLGEYTCAYTDLTLEEPTTVTLRWDTEKTLEGKFYEMHLSSPDFEGRWVFGENTVDNQYTSFYWDTWGNTGTASSPGWKRGMLRFQGPYITPGGHADSKDEFRVINGDRYTDDAYIRFEGQPWKQISHVDCRRS</sequence>
<keyword evidence="1" id="KW-0732">Signal</keyword>
<gene>
    <name evidence="2" type="ORF">GCM10022232_15440</name>
</gene>
<evidence type="ECO:0000313" key="3">
    <source>
        <dbReference type="Proteomes" id="UP001500456"/>
    </source>
</evidence>
<evidence type="ECO:0000256" key="1">
    <source>
        <dbReference type="SAM" id="SignalP"/>
    </source>
</evidence>
<evidence type="ECO:0000313" key="2">
    <source>
        <dbReference type="EMBL" id="GAA3983812.1"/>
    </source>
</evidence>